<dbReference type="EMBL" id="WTVM01000005">
    <property type="protein sequence ID" value="NMG01635.1"/>
    <property type="molecule type" value="Genomic_DNA"/>
</dbReference>
<evidence type="ECO:0000256" key="1">
    <source>
        <dbReference type="ARBA" id="ARBA00022692"/>
    </source>
</evidence>
<dbReference type="InterPro" id="IPR052952">
    <property type="entry name" value="MFS-Transporter"/>
</dbReference>
<reference evidence="6" key="1">
    <citation type="submission" date="2019-12" db="EMBL/GenBank/DDBJ databases">
        <title>Comparative genomics gives insights into the taxonomy of the Azoarcus-Aromatoleum group and reveals separate origins of nif in the plant-associated Azoarcus and non-plant-associated Aromatoleum sub-groups.</title>
        <authorList>
            <person name="Lafos M."/>
            <person name="Maluk M."/>
            <person name="Batista M."/>
            <person name="Junghare M."/>
            <person name="Carmona M."/>
            <person name="Faoro H."/>
            <person name="Cruz L.M."/>
            <person name="Battistoni F."/>
            <person name="De Souza E."/>
            <person name="Pedrosa F."/>
            <person name="Chen W.-M."/>
            <person name="Poole P.S."/>
            <person name="Dixon R.A."/>
            <person name="James E.K."/>
        </authorList>
    </citation>
    <scope>NUCLEOTIDE SEQUENCE</scope>
    <source>
        <strain evidence="6">NSC3</strain>
    </source>
</reference>
<feature type="transmembrane region" description="Helical" evidence="4">
    <location>
        <begin position="237"/>
        <end position="260"/>
    </location>
</feature>
<feature type="transmembrane region" description="Helical" evidence="4">
    <location>
        <begin position="363"/>
        <end position="383"/>
    </location>
</feature>
<feature type="transmembrane region" description="Helical" evidence="4">
    <location>
        <begin position="38"/>
        <end position="60"/>
    </location>
</feature>
<dbReference type="GO" id="GO:0022857">
    <property type="term" value="F:transmembrane transporter activity"/>
    <property type="evidence" value="ECO:0007669"/>
    <property type="project" value="InterPro"/>
</dbReference>
<dbReference type="AlphaFoldDB" id="A0A972FBM2"/>
<evidence type="ECO:0000256" key="2">
    <source>
        <dbReference type="ARBA" id="ARBA00022989"/>
    </source>
</evidence>
<feature type="transmembrane region" description="Helical" evidence="4">
    <location>
        <begin position="272"/>
        <end position="291"/>
    </location>
</feature>
<evidence type="ECO:0000256" key="4">
    <source>
        <dbReference type="SAM" id="Phobius"/>
    </source>
</evidence>
<dbReference type="InterPro" id="IPR011701">
    <property type="entry name" value="MFS"/>
</dbReference>
<dbReference type="Pfam" id="PF07690">
    <property type="entry name" value="MFS_1"/>
    <property type="match status" value="1"/>
</dbReference>
<feature type="transmembrane region" description="Helical" evidence="4">
    <location>
        <begin position="297"/>
        <end position="320"/>
    </location>
</feature>
<evidence type="ECO:0000256" key="3">
    <source>
        <dbReference type="ARBA" id="ARBA00023136"/>
    </source>
</evidence>
<evidence type="ECO:0000259" key="5">
    <source>
        <dbReference type="PROSITE" id="PS50850"/>
    </source>
</evidence>
<organism evidence="6 7">
    <name type="scientific">Azoarcus taiwanensis</name>
    <dbReference type="NCBI Taxonomy" id="666964"/>
    <lineage>
        <taxon>Bacteria</taxon>
        <taxon>Pseudomonadati</taxon>
        <taxon>Pseudomonadota</taxon>
        <taxon>Betaproteobacteria</taxon>
        <taxon>Rhodocyclales</taxon>
        <taxon>Zoogloeaceae</taxon>
        <taxon>Azoarcus</taxon>
    </lineage>
</organism>
<feature type="transmembrane region" description="Helical" evidence="4">
    <location>
        <begin position="209"/>
        <end position="231"/>
    </location>
</feature>
<dbReference type="SUPFAM" id="SSF103473">
    <property type="entry name" value="MFS general substrate transporter"/>
    <property type="match status" value="1"/>
</dbReference>
<comment type="caution">
    <text evidence="6">The sequence shown here is derived from an EMBL/GenBank/DDBJ whole genome shotgun (WGS) entry which is preliminary data.</text>
</comment>
<dbReference type="Proteomes" id="UP000599523">
    <property type="component" value="Unassembled WGS sequence"/>
</dbReference>
<dbReference type="Gene3D" id="1.20.1250.20">
    <property type="entry name" value="MFS general substrate transporter like domains"/>
    <property type="match status" value="2"/>
</dbReference>
<dbReference type="RefSeq" id="WP_168986429.1">
    <property type="nucleotide sequence ID" value="NZ_CAWPHM010000286.1"/>
</dbReference>
<feature type="transmembrane region" description="Helical" evidence="4">
    <location>
        <begin position="72"/>
        <end position="100"/>
    </location>
</feature>
<dbReference type="PANTHER" id="PTHR23527:SF1">
    <property type="entry name" value="BLL3282 PROTEIN"/>
    <property type="match status" value="1"/>
</dbReference>
<feature type="transmembrane region" description="Helical" evidence="4">
    <location>
        <begin position="147"/>
        <end position="170"/>
    </location>
</feature>
<sequence>MPLLITLGIQALVSMASLTPPVLAPAAAAEIGVPASLIGLFVGLVYIGSMLSSLGSGDLIGRFGAIRISQACLILCAAGLALATVGVPAAIVLSALLIGFGYGPVTPASSHILARTTPANRMGFVFSLKQTGVPLGGMLAGALVPTMVLLAGWRGAALAVALFCVVMAVLTQPIRAALDDDRDAHRRISLSGVLGPLRMVFAYKAVRDLAICSFFFGAMQLCLTTFLVTYLTEEFGLRLVAAGLVLSVAQAAGIFGRLLWGWVADHWIASRILLGLLAVGMASCALLLAVYAHGWPFAWVLVLCAAFGGTAIGWNGVYLAEIARLAPAGQTGAMTGGALFITYSGVVAGPPLFAGIVSMTGEHASGFLAFGLIVMLIGMSLVLTRAQRTDPEADRQARRRINQ</sequence>
<keyword evidence="7" id="KW-1185">Reference proteome</keyword>
<dbReference type="InterPro" id="IPR020846">
    <property type="entry name" value="MFS_dom"/>
</dbReference>
<feature type="transmembrane region" description="Helical" evidence="4">
    <location>
        <begin position="332"/>
        <end position="357"/>
    </location>
</feature>
<name>A0A972FBM2_9RHOO</name>
<keyword evidence="2 4" id="KW-1133">Transmembrane helix</keyword>
<protein>
    <submittedName>
        <fullName evidence="6">MFS transporter</fullName>
    </submittedName>
</protein>
<dbReference type="PANTHER" id="PTHR23527">
    <property type="entry name" value="BLL3282 PROTEIN"/>
    <property type="match status" value="1"/>
</dbReference>
<dbReference type="PROSITE" id="PS50850">
    <property type="entry name" value="MFS"/>
    <property type="match status" value="1"/>
</dbReference>
<keyword evidence="3 4" id="KW-0472">Membrane</keyword>
<proteinExistence type="predicted"/>
<accession>A0A972FBM2</accession>
<gene>
    <name evidence="6" type="ORF">GPA21_01420</name>
</gene>
<feature type="domain" description="Major facilitator superfamily (MFS) profile" evidence="5">
    <location>
        <begin position="1"/>
        <end position="389"/>
    </location>
</feature>
<evidence type="ECO:0000313" key="7">
    <source>
        <dbReference type="Proteomes" id="UP000599523"/>
    </source>
</evidence>
<dbReference type="InterPro" id="IPR036259">
    <property type="entry name" value="MFS_trans_sf"/>
</dbReference>
<keyword evidence="1 4" id="KW-0812">Transmembrane</keyword>
<evidence type="ECO:0000313" key="6">
    <source>
        <dbReference type="EMBL" id="NMG01635.1"/>
    </source>
</evidence>